<dbReference type="AlphaFoldDB" id="A0A2J5I1D4"/>
<dbReference type="SUPFAM" id="SSF52980">
    <property type="entry name" value="Restriction endonuclease-like"/>
    <property type="match status" value="1"/>
</dbReference>
<dbReference type="PANTHER" id="PTHR28133">
    <property type="entry name" value="REQUIRED FOR RESPIRATORY GROWTH PROTEIN 7, MITOCHONDRIAL"/>
    <property type="match status" value="1"/>
</dbReference>
<evidence type="ECO:0000256" key="1">
    <source>
        <dbReference type="ARBA" id="ARBA00004173"/>
    </source>
</evidence>
<dbReference type="PANTHER" id="PTHR28133:SF1">
    <property type="entry name" value="REQUIRED FOR RESPIRATORY GROWTH PROTEIN 7, MITOCHONDRIAL"/>
    <property type="match status" value="1"/>
</dbReference>
<gene>
    <name evidence="3" type="ORF">BDW42DRAFT_199998</name>
</gene>
<keyword evidence="4" id="KW-1185">Reference proteome</keyword>
<evidence type="ECO:0000313" key="3">
    <source>
        <dbReference type="EMBL" id="PLN83639.1"/>
    </source>
</evidence>
<dbReference type="EMBL" id="KZ559517">
    <property type="protein sequence ID" value="PLN83639.1"/>
    <property type="molecule type" value="Genomic_DNA"/>
</dbReference>
<evidence type="ECO:0000313" key="4">
    <source>
        <dbReference type="Proteomes" id="UP000235023"/>
    </source>
</evidence>
<dbReference type="InterPro" id="IPR011335">
    <property type="entry name" value="Restrct_endonuc-II-like"/>
</dbReference>
<accession>A0A2J5I1D4</accession>
<dbReference type="Pfam" id="PF10356">
    <property type="entry name" value="RRG7"/>
    <property type="match status" value="1"/>
</dbReference>
<dbReference type="GO" id="GO:0003676">
    <property type="term" value="F:nucleic acid binding"/>
    <property type="evidence" value="ECO:0007669"/>
    <property type="project" value="InterPro"/>
</dbReference>
<protein>
    <recommendedName>
        <fullName evidence="5">Restriction endonuclease type IV Mrr domain-containing protein</fullName>
    </recommendedName>
</protein>
<sequence length="337" mass="36975">MRIHRHLRPLLFSPLLSFPHHITPPHSKTIHTFTQRLFKLPTPPTPTPNNHTNLPTFLTHASRTALSPSSTTYIGTHYEYTVQQTLRASNFTLHRTGGRADAGIDLLGTWHVPSREHPVRTIVQCKALKTKLGPNLVRELEGTFASAPAGWRTGDEVGVLVSPREATRGVREALARSAFPLVWMLVGRDGVLRQALWNGRVEELGLGALGVEVRYDSCVGGGEGKKGEKGGAAVGLTWDGEGLSGMDAVEGEMARAEERWMGMWMGDAGGEMGDAERWELLEVVERMFPEEKPLLLGMEMGKCCSALSEEERARVVQTLRGRRALEGDDERVAASSG</sequence>
<reference evidence="4" key="1">
    <citation type="submission" date="2017-12" db="EMBL/GenBank/DDBJ databases">
        <authorList>
            <consortium name="DOE Joint Genome Institute"/>
            <person name="Mondo S.J."/>
            <person name="Kjaerbolling I."/>
            <person name="Vesth T.C."/>
            <person name="Frisvad J.C."/>
            <person name="Nybo J.L."/>
            <person name="Theobald S."/>
            <person name="Kuo A."/>
            <person name="Bowyer P."/>
            <person name="Matsuda Y."/>
            <person name="Lyhne E.K."/>
            <person name="Kogle M.E."/>
            <person name="Clum A."/>
            <person name="Lipzen A."/>
            <person name="Salamov A."/>
            <person name="Ngan C.Y."/>
            <person name="Daum C."/>
            <person name="Chiniquy J."/>
            <person name="Barry K."/>
            <person name="LaButti K."/>
            <person name="Haridas S."/>
            <person name="Simmons B.A."/>
            <person name="Magnuson J.K."/>
            <person name="Mortensen U.H."/>
            <person name="Larsen T.O."/>
            <person name="Grigoriev I.V."/>
            <person name="Baker S.E."/>
            <person name="Andersen M.R."/>
            <person name="Nordberg H.P."/>
            <person name="Cantor M.N."/>
            <person name="Hua S.X."/>
        </authorList>
    </citation>
    <scope>NUCLEOTIDE SEQUENCE [LARGE SCALE GENOMIC DNA]</scope>
    <source>
        <strain evidence="4">IBT 19404</strain>
    </source>
</reference>
<dbReference type="Proteomes" id="UP000235023">
    <property type="component" value="Unassembled WGS sequence"/>
</dbReference>
<dbReference type="OrthoDB" id="20734at2759"/>
<comment type="subcellular location">
    <subcellularLocation>
        <location evidence="1">Mitochondrion</location>
    </subcellularLocation>
</comment>
<evidence type="ECO:0000256" key="2">
    <source>
        <dbReference type="ARBA" id="ARBA00023128"/>
    </source>
</evidence>
<dbReference type="InterPro" id="IPR011856">
    <property type="entry name" value="tRNA_endonuc-like_dom_sf"/>
</dbReference>
<name>A0A2J5I1D4_9EURO</name>
<proteinExistence type="predicted"/>
<organism evidence="3 4">
    <name type="scientific">Aspergillus taichungensis</name>
    <dbReference type="NCBI Taxonomy" id="482145"/>
    <lineage>
        <taxon>Eukaryota</taxon>
        <taxon>Fungi</taxon>
        <taxon>Dikarya</taxon>
        <taxon>Ascomycota</taxon>
        <taxon>Pezizomycotina</taxon>
        <taxon>Eurotiomycetes</taxon>
        <taxon>Eurotiomycetidae</taxon>
        <taxon>Eurotiales</taxon>
        <taxon>Aspergillaceae</taxon>
        <taxon>Aspergillus</taxon>
        <taxon>Aspergillus subgen. Circumdati</taxon>
    </lineage>
</organism>
<dbReference type="GO" id="GO:0005739">
    <property type="term" value="C:mitochondrion"/>
    <property type="evidence" value="ECO:0007669"/>
    <property type="project" value="UniProtKB-SubCell"/>
</dbReference>
<dbReference type="InterPro" id="IPR018828">
    <property type="entry name" value="RRG7"/>
</dbReference>
<keyword evidence="2" id="KW-0496">Mitochondrion</keyword>
<dbReference type="GO" id="GO:0006302">
    <property type="term" value="P:double-strand break repair"/>
    <property type="evidence" value="ECO:0007669"/>
    <property type="project" value="UniProtKB-ARBA"/>
</dbReference>
<evidence type="ECO:0008006" key="5">
    <source>
        <dbReference type="Google" id="ProtNLM"/>
    </source>
</evidence>
<dbReference type="Gene3D" id="3.40.1350.10">
    <property type="match status" value="1"/>
</dbReference>